<comment type="similarity">
    <text evidence="1">Belongs to the cytochrome P450 family.</text>
</comment>
<dbReference type="EMBL" id="JAGFBR010000007">
    <property type="protein sequence ID" value="KAH0463718.1"/>
    <property type="molecule type" value="Genomic_DNA"/>
</dbReference>
<dbReference type="InterPro" id="IPR036396">
    <property type="entry name" value="Cyt_P450_sf"/>
</dbReference>
<dbReference type="Proteomes" id="UP000775213">
    <property type="component" value="Unassembled WGS sequence"/>
</dbReference>
<name>A0AAV7H7Y8_DENCH</name>
<dbReference type="SUPFAM" id="SSF48264">
    <property type="entry name" value="Cytochrome P450"/>
    <property type="match status" value="1"/>
</dbReference>
<dbReference type="GO" id="GO:0020037">
    <property type="term" value="F:heme binding"/>
    <property type="evidence" value="ECO:0007669"/>
    <property type="project" value="InterPro"/>
</dbReference>
<dbReference type="Gene3D" id="1.10.630.10">
    <property type="entry name" value="Cytochrome P450"/>
    <property type="match status" value="1"/>
</dbReference>
<keyword evidence="6" id="KW-0812">Transmembrane</keyword>
<keyword evidence="5" id="KW-0408">Iron</keyword>
<dbReference type="PANTHER" id="PTHR47955:SF8">
    <property type="entry name" value="CYTOCHROME P450 71D11-LIKE"/>
    <property type="match status" value="1"/>
</dbReference>
<evidence type="ECO:0000256" key="5">
    <source>
        <dbReference type="ARBA" id="ARBA00023004"/>
    </source>
</evidence>
<dbReference type="InterPro" id="IPR001128">
    <property type="entry name" value="Cyt_P450"/>
</dbReference>
<dbReference type="GO" id="GO:0005506">
    <property type="term" value="F:iron ion binding"/>
    <property type="evidence" value="ECO:0007669"/>
    <property type="project" value="InterPro"/>
</dbReference>
<keyword evidence="6" id="KW-1133">Transmembrane helix</keyword>
<evidence type="ECO:0008006" key="9">
    <source>
        <dbReference type="Google" id="ProtNLM"/>
    </source>
</evidence>
<dbReference type="Pfam" id="PF00067">
    <property type="entry name" value="p450"/>
    <property type="match status" value="1"/>
</dbReference>
<dbReference type="GO" id="GO:0004497">
    <property type="term" value="F:monooxygenase activity"/>
    <property type="evidence" value="ECO:0007669"/>
    <property type="project" value="InterPro"/>
</dbReference>
<comment type="caution">
    <text evidence="7">The sequence shown here is derived from an EMBL/GenBank/DDBJ whole genome shotgun (WGS) entry which is preliminary data.</text>
</comment>
<evidence type="ECO:0000256" key="3">
    <source>
        <dbReference type="ARBA" id="ARBA00022723"/>
    </source>
</evidence>
<evidence type="ECO:0000256" key="4">
    <source>
        <dbReference type="ARBA" id="ARBA00023002"/>
    </source>
</evidence>
<feature type="transmembrane region" description="Helical" evidence="6">
    <location>
        <begin position="6"/>
        <end position="23"/>
    </location>
</feature>
<accession>A0AAV7H7Y8</accession>
<dbReference type="AlphaFoldDB" id="A0AAV7H7Y8"/>
<reference evidence="7 8" key="1">
    <citation type="journal article" date="2021" name="Hortic Res">
        <title>Chromosome-scale assembly of the Dendrobium chrysotoxum genome enhances the understanding of orchid evolution.</title>
        <authorList>
            <person name="Zhang Y."/>
            <person name="Zhang G.Q."/>
            <person name="Zhang D."/>
            <person name="Liu X.D."/>
            <person name="Xu X.Y."/>
            <person name="Sun W.H."/>
            <person name="Yu X."/>
            <person name="Zhu X."/>
            <person name="Wang Z.W."/>
            <person name="Zhao X."/>
            <person name="Zhong W.Y."/>
            <person name="Chen H."/>
            <person name="Yin W.L."/>
            <person name="Huang T."/>
            <person name="Niu S.C."/>
            <person name="Liu Z.J."/>
        </authorList>
    </citation>
    <scope>NUCLEOTIDE SEQUENCE [LARGE SCALE GENOMIC DNA]</scope>
    <source>
        <strain evidence="7">Lindl</strain>
    </source>
</reference>
<evidence type="ECO:0000313" key="7">
    <source>
        <dbReference type="EMBL" id="KAH0463718.1"/>
    </source>
</evidence>
<evidence type="ECO:0000256" key="2">
    <source>
        <dbReference type="ARBA" id="ARBA00022617"/>
    </source>
</evidence>
<keyword evidence="2" id="KW-0349">Heme</keyword>
<keyword evidence="8" id="KW-1185">Reference proteome</keyword>
<proteinExistence type="inferred from homology"/>
<protein>
    <recommendedName>
        <fullName evidence="9">Cytochrome P450</fullName>
    </recommendedName>
</protein>
<dbReference type="GO" id="GO:0016705">
    <property type="term" value="F:oxidoreductase activity, acting on paired donors, with incorporation or reduction of molecular oxygen"/>
    <property type="evidence" value="ECO:0007669"/>
    <property type="project" value="InterPro"/>
</dbReference>
<evidence type="ECO:0000256" key="1">
    <source>
        <dbReference type="ARBA" id="ARBA00010617"/>
    </source>
</evidence>
<sequence>METQILSILLPSILCTILLILLFKKLPLKKTSNPSNISPGPWKLPIIGNFHQLFGEHRHHWLQNLAKVYSPLFHLKLVITSSEFIHDIFKIHDLKFASRPKQYNPLQLCYIGFAPYGKTWSKLHKICTVEFFSLKRVMSFKFIREEEGNNLVENIMIAKRSPVNLSEMLLSLLNVTIARAAFGKGSAQQKGFLLIMKKTLEYL</sequence>
<gene>
    <name evidence="7" type="ORF">IEQ34_006504</name>
</gene>
<organism evidence="7 8">
    <name type="scientific">Dendrobium chrysotoxum</name>
    <name type="common">Orchid</name>
    <dbReference type="NCBI Taxonomy" id="161865"/>
    <lineage>
        <taxon>Eukaryota</taxon>
        <taxon>Viridiplantae</taxon>
        <taxon>Streptophyta</taxon>
        <taxon>Embryophyta</taxon>
        <taxon>Tracheophyta</taxon>
        <taxon>Spermatophyta</taxon>
        <taxon>Magnoliopsida</taxon>
        <taxon>Liliopsida</taxon>
        <taxon>Asparagales</taxon>
        <taxon>Orchidaceae</taxon>
        <taxon>Epidendroideae</taxon>
        <taxon>Malaxideae</taxon>
        <taxon>Dendrobiinae</taxon>
        <taxon>Dendrobium</taxon>
    </lineage>
</organism>
<keyword evidence="3" id="KW-0479">Metal-binding</keyword>
<keyword evidence="6" id="KW-0472">Membrane</keyword>
<evidence type="ECO:0000256" key="6">
    <source>
        <dbReference type="SAM" id="Phobius"/>
    </source>
</evidence>
<evidence type="ECO:0000313" key="8">
    <source>
        <dbReference type="Proteomes" id="UP000775213"/>
    </source>
</evidence>
<dbReference type="PANTHER" id="PTHR47955">
    <property type="entry name" value="CYTOCHROME P450 FAMILY 71 PROTEIN"/>
    <property type="match status" value="1"/>
</dbReference>
<keyword evidence="4" id="KW-0560">Oxidoreductase</keyword>